<evidence type="ECO:0000259" key="2">
    <source>
        <dbReference type="Pfam" id="PF00732"/>
    </source>
</evidence>
<dbReference type="SUPFAM" id="SSF51905">
    <property type="entry name" value="FAD/NAD(P)-binding domain"/>
    <property type="match status" value="1"/>
</dbReference>
<organism evidence="3 4">
    <name type="scientific">Melipona bicolor</name>
    <dbReference type="NCBI Taxonomy" id="60889"/>
    <lineage>
        <taxon>Eukaryota</taxon>
        <taxon>Metazoa</taxon>
        <taxon>Ecdysozoa</taxon>
        <taxon>Arthropoda</taxon>
        <taxon>Hexapoda</taxon>
        <taxon>Insecta</taxon>
        <taxon>Pterygota</taxon>
        <taxon>Neoptera</taxon>
        <taxon>Endopterygota</taxon>
        <taxon>Hymenoptera</taxon>
        <taxon>Apocrita</taxon>
        <taxon>Aculeata</taxon>
        <taxon>Apoidea</taxon>
        <taxon>Anthophila</taxon>
        <taxon>Apidae</taxon>
        <taxon>Melipona</taxon>
    </lineage>
</organism>
<feature type="domain" description="Glucose-methanol-choline oxidoreductase N-terminal" evidence="2">
    <location>
        <begin position="55"/>
        <end position="198"/>
    </location>
</feature>
<dbReference type="GO" id="GO:0050660">
    <property type="term" value="F:flavin adenine dinucleotide binding"/>
    <property type="evidence" value="ECO:0007669"/>
    <property type="project" value="InterPro"/>
</dbReference>
<dbReference type="AlphaFoldDB" id="A0AA40KYJ8"/>
<dbReference type="InterPro" id="IPR000172">
    <property type="entry name" value="GMC_OxRdtase_N"/>
</dbReference>
<accession>A0AA40KYJ8</accession>
<sequence length="253" mass="28303">MWPVFWATRPAKGTRKAINFPVRACTQTVGIEAWKLSRTIATGQVSKLSKVTGLQNDRCSWPRGKVFGGSSMLNYMLYVHGNKRDYDGWEKLGNPGLSCESVLPYFKKSEDNRNPSYSQTRYHSTGGYLTVQEAPQHTPPATAFAEGGQEMGYEARDINGKYQTGFMIARGTISGSSRCSTAKGFLRPVAQESTRRLRGAPYKNFDRYVVEESLRRIVRQKRTNVARCREQGGDRVGRCCGLPSVAIAVRNRT</sequence>
<dbReference type="InterPro" id="IPR036188">
    <property type="entry name" value="FAD/NAD-bd_sf"/>
</dbReference>
<evidence type="ECO:0000313" key="4">
    <source>
        <dbReference type="Proteomes" id="UP001177670"/>
    </source>
</evidence>
<dbReference type="EMBL" id="JAHYIQ010000001">
    <property type="protein sequence ID" value="KAK1137825.1"/>
    <property type="molecule type" value="Genomic_DNA"/>
</dbReference>
<protein>
    <recommendedName>
        <fullName evidence="2">Glucose-methanol-choline oxidoreductase N-terminal domain-containing protein</fullName>
    </recommendedName>
</protein>
<reference evidence="3" key="1">
    <citation type="submission" date="2021-10" db="EMBL/GenBank/DDBJ databases">
        <title>Melipona bicolor Genome sequencing and assembly.</title>
        <authorList>
            <person name="Araujo N.S."/>
            <person name="Arias M.C."/>
        </authorList>
    </citation>
    <scope>NUCLEOTIDE SEQUENCE</scope>
    <source>
        <strain evidence="3">USP_2M_L1-L4_2017</strain>
        <tissue evidence="3">Whole body</tissue>
    </source>
</reference>
<dbReference type="GO" id="GO:0016614">
    <property type="term" value="F:oxidoreductase activity, acting on CH-OH group of donors"/>
    <property type="evidence" value="ECO:0007669"/>
    <property type="project" value="InterPro"/>
</dbReference>
<dbReference type="Gene3D" id="3.50.50.60">
    <property type="entry name" value="FAD/NAD(P)-binding domain"/>
    <property type="match status" value="1"/>
</dbReference>
<comment type="caution">
    <text evidence="3">The sequence shown here is derived from an EMBL/GenBank/DDBJ whole genome shotgun (WGS) entry which is preliminary data.</text>
</comment>
<dbReference type="Proteomes" id="UP001177670">
    <property type="component" value="Unassembled WGS sequence"/>
</dbReference>
<dbReference type="PANTHER" id="PTHR11552:SF227">
    <property type="entry name" value="GLUCOSE DEHYDROGENASE [FAD, QUINONE]-LIKE PROTEIN"/>
    <property type="match status" value="1"/>
</dbReference>
<dbReference type="PANTHER" id="PTHR11552">
    <property type="entry name" value="GLUCOSE-METHANOL-CHOLINE GMC OXIDOREDUCTASE"/>
    <property type="match status" value="1"/>
</dbReference>
<gene>
    <name evidence="3" type="ORF">K0M31_002319</name>
</gene>
<evidence type="ECO:0000313" key="3">
    <source>
        <dbReference type="EMBL" id="KAK1137825.1"/>
    </source>
</evidence>
<dbReference type="Pfam" id="PF00732">
    <property type="entry name" value="GMC_oxred_N"/>
    <property type="match status" value="1"/>
</dbReference>
<dbReference type="InterPro" id="IPR012132">
    <property type="entry name" value="GMC_OxRdtase"/>
</dbReference>
<evidence type="ECO:0000256" key="1">
    <source>
        <dbReference type="ARBA" id="ARBA00010790"/>
    </source>
</evidence>
<name>A0AA40KYJ8_9HYME</name>
<comment type="similarity">
    <text evidence="1">Belongs to the GMC oxidoreductase family.</text>
</comment>
<keyword evidence="4" id="KW-1185">Reference proteome</keyword>
<proteinExistence type="inferred from homology"/>
<dbReference type="Gene3D" id="3.30.560.10">
    <property type="entry name" value="Glucose Oxidase, domain 3"/>
    <property type="match status" value="1"/>
</dbReference>